<dbReference type="GO" id="GO:0051787">
    <property type="term" value="F:misfolded protein binding"/>
    <property type="evidence" value="ECO:0007669"/>
    <property type="project" value="TreeGrafter"/>
</dbReference>
<gene>
    <name evidence="4" type="ORF">COT99_02955</name>
</gene>
<dbReference type="InterPro" id="IPR036869">
    <property type="entry name" value="J_dom_sf"/>
</dbReference>
<feature type="domain" description="J" evidence="3">
    <location>
        <begin position="5"/>
        <end position="72"/>
    </location>
</feature>
<dbReference type="Proteomes" id="UP000228626">
    <property type="component" value="Unassembled WGS sequence"/>
</dbReference>
<comment type="caution">
    <text evidence="4">The sequence shown here is derived from an EMBL/GenBank/DDBJ whole genome shotgun (WGS) entry which is preliminary data.</text>
</comment>
<dbReference type="Gene3D" id="1.10.287.110">
    <property type="entry name" value="DnaJ domain"/>
    <property type="match status" value="1"/>
</dbReference>
<dbReference type="EMBL" id="PFAR01000036">
    <property type="protein sequence ID" value="PIR93039.1"/>
    <property type="molecule type" value="Genomic_DNA"/>
</dbReference>
<dbReference type="PANTHER" id="PTHR44360:SF1">
    <property type="entry name" value="DNAJ HOMOLOG SUBFAMILY B MEMBER 9"/>
    <property type="match status" value="1"/>
</dbReference>
<dbReference type="GO" id="GO:0051087">
    <property type="term" value="F:protein-folding chaperone binding"/>
    <property type="evidence" value="ECO:0007669"/>
    <property type="project" value="TreeGrafter"/>
</dbReference>
<reference evidence="5" key="1">
    <citation type="submission" date="2017-09" db="EMBL/GenBank/DDBJ databases">
        <title>Depth-based differentiation of microbial function through sediment-hosted aquifers and enrichment of novel symbionts in the deep terrestrial subsurface.</title>
        <authorList>
            <person name="Probst A.J."/>
            <person name="Ladd B."/>
            <person name="Jarett J.K."/>
            <person name="Geller-Mcgrath D.E."/>
            <person name="Sieber C.M.K."/>
            <person name="Emerson J.B."/>
            <person name="Anantharaman K."/>
            <person name="Thomas B.C."/>
            <person name="Malmstrom R."/>
            <person name="Stieglmeier M."/>
            <person name="Klingl A."/>
            <person name="Woyke T."/>
            <person name="Ryan C.M."/>
            <person name="Banfield J.F."/>
        </authorList>
    </citation>
    <scope>NUCLEOTIDE SEQUENCE [LARGE SCALE GENOMIC DNA]</scope>
</reference>
<dbReference type="PROSITE" id="PS00636">
    <property type="entry name" value="DNAJ_1"/>
    <property type="match status" value="1"/>
</dbReference>
<evidence type="ECO:0000256" key="1">
    <source>
        <dbReference type="ARBA" id="ARBA00023186"/>
    </source>
</evidence>
<keyword evidence="2" id="KW-1133">Transmembrane helix</keyword>
<accession>A0A2H0V3M5</accession>
<organism evidence="4 5">
    <name type="scientific">Candidatus Falkowbacteria bacterium CG10_big_fil_rev_8_21_14_0_10_43_10</name>
    <dbReference type="NCBI Taxonomy" id="1974567"/>
    <lineage>
        <taxon>Bacteria</taxon>
        <taxon>Candidatus Falkowiibacteriota</taxon>
    </lineage>
</organism>
<feature type="transmembrane region" description="Helical" evidence="2">
    <location>
        <begin position="180"/>
        <end position="200"/>
    </location>
</feature>
<keyword evidence="2" id="KW-0812">Transmembrane</keyword>
<dbReference type="InterPro" id="IPR001623">
    <property type="entry name" value="DnaJ_domain"/>
</dbReference>
<dbReference type="Pfam" id="PF00226">
    <property type="entry name" value="DnaJ"/>
    <property type="match status" value="1"/>
</dbReference>
<protein>
    <recommendedName>
        <fullName evidence="3">J domain-containing protein</fullName>
    </recommendedName>
</protein>
<dbReference type="InterPro" id="IPR051948">
    <property type="entry name" value="Hsp70_co-chaperone_J-domain"/>
</dbReference>
<dbReference type="PANTHER" id="PTHR44360">
    <property type="entry name" value="DNAJ HOMOLOG SUBFAMILY B MEMBER 9"/>
    <property type="match status" value="1"/>
</dbReference>
<evidence type="ECO:0000256" key="2">
    <source>
        <dbReference type="SAM" id="Phobius"/>
    </source>
</evidence>
<dbReference type="SMART" id="SM00271">
    <property type="entry name" value="DnaJ"/>
    <property type="match status" value="1"/>
</dbReference>
<name>A0A2H0V3M5_9BACT</name>
<dbReference type="AlphaFoldDB" id="A0A2H0V3M5"/>
<dbReference type="GO" id="GO:0036503">
    <property type="term" value="P:ERAD pathway"/>
    <property type="evidence" value="ECO:0007669"/>
    <property type="project" value="TreeGrafter"/>
</dbReference>
<keyword evidence="2" id="KW-0472">Membrane</keyword>
<dbReference type="PROSITE" id="PS50076">
    <property type="entry name" value="DNAJ_2"/>
    <property type="match status" value="1"/>
</dbReference>
<dbReference type="PRINTS" id="PR00625">
    <property type="entry name" value="JDOMAIN"/>
</dbReference>
<proteinExistence type="predicted"/>
<dbReference type="InterPro" id="IPR018253">
    <property type="entry name" value="DnaJ_domain_CS"/>
</dbReference>
<evidence type="ECO:0000313" key="5">
    <source>
        <dbReference type="Proteomes" id="UP000228626"/>
    </source>
</evidence>
<evidence type="ECO:0000313" key="4">
    <source>
        <dbReference type="EMBL" id="PIR93039.1"/>
    </source>
</evidence>
<dbReference type="CDD" id="cd06257">
    <property type="entry name" value="DnaJ"/>
    <property type="match status" value="1"/>
</dbReference>
<keyword evidence="1" id="KW-0143">Chaperone</keyword>
<feature type="transmembrane region" description="Helical" evidence="2">
    <location>
        <begin position="212"/>
        <end position="230"/>
    </location>
</feature>
<evidence type="ECO:0000259" key="3">
    <source>
        <dbReference type="PROSITE" id="PS50076"/>
    </source>
</evidence>
<dbReference type="SUPFAM" id="SSF46565">
    <property type="entry name" value="Chaperone J-domain"/>
    <property type="match status" value="1"/>
</dbReference>
<sequence>MEFFNYYEILDVKETAELGAIKSAFQAKAMKYHPDRVPDHLKKKSEDIFKTISEAYEVLSDPEKRKKYDEWLKKTKPDQTVNQAGTDSPPAVNVNKNYFKFENLRPGVPASDILTVLNQGGETLIGTIGADKPWVKLSETVINASDYQEIEITVDTGSLPPGASDCAIIEIDTNGGKKTVTVDVSSASDFVFLIYSYWLVLKSWLKSFWPRILGLGVVSLLALCLIVSFSSRSPAVIETSEPQETIAVVRETLKPYIPRPEDFQGEWYAYSTSYKSILLSFIPVEGRLEGRIVAGGIIGKIKGKIGENGELVFKITSHEDVFNDLRSRSVDFLEFISFTFTARLKKDLIELAGPQNIAFSRVNDKSNIYFLNGLVSTAKDIDDFRVVGAVYSVEFEKVRKAVLEVFKNGSEKIRFEDKEEKIIVTYATEHSSLLGDYIHKYVVMFHPEGEATKIMVLQFRYKRGFAEWDYSPVQYPVHSSDVYFFIPLEKRLRKKAGKNYFVIERLYIRQGFISRKIDDLMANFWPVY</sequence>